<comment type="caution">
    <text evidence="1">The sequence shown here is derived from an EMBL/GenBank/DDBJ whole genome shotgun (WGS) entry which is preliminary data.</text>
</comment>
<reference evidence="1 2" key="1">
    <citation type="submission" date="2018-07" db="EMBL/GenBank/DDBJ databases">
        <title>Genomic Encyclopedia of Type Strains, Phase IV (KMG-IV): sequencing the most valuable type-strain genomes for metagenomic binning, comparative biology and taxonomic classification.</title>
        <authorList>
            <person name="Goeker M."/>
        </authorList>
    </citation>
    <scope>NUCLEOTIDE SEQUENCE [LARGE SCALE GENOMIC DNA]</scope>
    <source>
        <strain evidence="1 2">DSM 4134</strain>
    </source>
</reference>
<dbReference type="EMBL" id="QREG01000009">
    <property type="protein sequence ID" value="RED98841.1"/>
    <property type="molecule type" value="Genomic_DNA"/>
</dbReference>
<dbReference type="PROSITE" id="PS51257">
    <property type="entry name" value="PROKAR_LIPOPROTEIN"/>
    <property type="match status" value="1"/>
</dbReference>
<evidence type="ECO:0000313" key="2">
    <source>
        <dbReference type="Proteomes" id="UP000256779"/>
    </source>
</evidence>
<dbReference type="RefSeq" id="WP_115868147.1">
    <property type="nucleotide sequence ID" value="NZ_QREG01000009.1"/>
</dbReference>
<evidence type="ECO:0000313" key="1">
    <source>
        <dbReference type="EMBL" id="RED98841.1"/>
    </source>
</evidence>
<proteinExistence type="predicted"/>
<dbReference type="AlphaFoldDB" id="A0A3D9L266"/>
<accession>A0A3D9L266</accession>
<name>A0A3D9L266_MARFU</name>
<dbReference type="OrthoDB" id="794757at2"/>
<sequence>MKKLLICGLVLIGLGCAENEQSVRALDAYFKLDSLLDAEVAYLTSKQAKLNKQVIMDGQEESQRFRPDSSQWSDEFVIIRDFSLNKPHYVGAYKKTERNGNTLLELNESIDAPVKSFELMYENGSLQQIQATYFEDKTIYQHKRDLTLTFEDNRLKAYTIKGFQKMVLKDTITYSISGKVSINE</sequence>
<protein>
    <submittedName>
        <fullName evidence="1">Uncharacterized protein</fullName>
    </submittedName>
</protein>
<gene>
    <name evidence="1" type="ORF">C7460_10933</name>
</gene>
<dbReference type="Proteomes" id="UP000256779">
    <property type="component" value="Unassembled WGS sequence"/>
</dbReference>
<keyword evidence="2" id="KW-1185">Reference proteome</keyword>
<organism evidence="1 2">
    <name type="scientific">Marinoscillum furvescens DSM 4134</name>
    <dbReference type="NCBI Taxonomy" id="1122208"/>
    <lineage>
        <taxon>Bacteria</taxon>
        <taxon>Pseudomonadati</taxon>
        <taxon>Bacteroidota</taxon>
        <taxon>Cytophagia</taxon>
        <taxon>Cytophagales</taxon>
        <taxon>Reichenbachiellaceae</taxon>
        <taxon>Marinoscillum</taxon>
    </lineage>
</organism>